<feature type="transmembrane region" description="Helical" evidence="7">
    <location>
        <begin position="102"/>
        <end position="121"/>
    </location>
</feature>
<dbReference type="InterPro" id="IPR036259">
    <property type="entry name" value="MFS_trans_sf"/>
</dbReference>
<accession>A0ABQ3DEV2</accession>
<feature type="region of interest" description="Disordered" evidence="6">
    <location>
        <begin position="410"/>
        <end position="435"/>
    </location>
</feature>
<comment type="caution">
    <text evidence="9">The sequence shown here is derived from an EMBL/GenBank/DDBJ whole genome shotgun (WGS) entry which is preliminary data.</text>
</comment>
<dbReference type="PANTHER" id="PTHR43124:SF3">
    <property type="entry name" value="CHLORAMPHENICOL EFFLUX PUMP RV0191"/>
    <property type="match status" value="1"/>
</dbReference>
<dbReference type="InterPro" id="IPR020846">
    <property type="entry name" value="MFS_dom"/>
</dbReference>
<evidence type="ECO:0000256" key="5">
    <source>
        <dbReference type="ARBA" id="ARBA00023136"/>
    </source>
</evidence>
<feature type="transmembrane region" description="Helical" evidence="7">
    <location>
        <begin position="161"/>
        <end position="183"/>
    </location>
</feature>
<feature type="domain" description="Major facilitator superfamily (MFS) profile" evidence="8">
    <location>
        <begin position="36"/>
        <end position="412"/>
    </location>
</feature>
<evidence type="ECO:0000313" key="9">
    <source>
        <dbReference type="EMBL" id="GHA88145.1"/>
    </source>
</evidence>
<feature type="compositionally biased region" description="Basic and acidic residues" evidence="6">
    <location>
        <begin position="425"/>
        <end position="435"/>
    </location>
</feature>
<evidence type="ECO:0000256" key="3">
    <source>
        <dbReference type="ARBA" id="ARBA00022692"/>
    </source>
</evidence>
<dbReference type="PROSITE" id="PS50850">
    <property type="entry name" value="MFS"/>
    <property type="match status" value="1"/>
</dbReference>
<dbReference type="EMBL" id="BMVO01000001">
    <property type="protein sequence ID" value="GHA88145.1"/>
    <property type="molecule type" value="Genomic_DNA"/>
</dbReference>
<comment type="subcellular location">
    <subcellularLocation>
        <location evidence="1">Cell membrane</location>
        <topology evidence="1">Multi-pass membrane protein</topology>
    </subcellularLocation>
</comment>
<dbReference type="SUPFAM" id="SSF103473">
    <property type="entry name" value="MFS general substrate transporter"/>
    <property type="match status" value="1"/>
</dbReference>
<dbReference type="InterPro" id="IPR050189">
    <property type="entry name" value="MFS_Efflux_Transporters"/>
</dbReference>
<feature type="transmembrane region" description="Helical" evidence="7">
    <location>
        <begin position="359"/>
        <end position="377"/>
    </location>
</feature>
<organism evidence="9 10">
    <name type="scientific">Streptomyces chryseus</name>
    <dbReference type="NCBI Taxonomy" id="68186"/>
    <lineage>
        <taxon>Bacteria</taxon>
        <taxon>Bacillati</taxon>
        <taxon>Actinomycetota</taxon>
        <taxon>Actinomycetes</taxon>
        <taxon>Kitasatosporales</taxon>
        <taxon>Streptomycetaceae</taxon>
        <taxon>Streptomyces</taxon>
    </lineage>
</organism>
<feature type="transmembrane region" description="Helical" evidence="7">
    <location>
        <begin position="324"/>
        <end position="347"/>
    </location>
</feature>
<dbReference type="Proteomes" id="UP000599437">
    <property type="component" value="Unassembled WGS sequence"/>
</dbReference>
<evidence type="ECO:0000256" key="2">
    <source>
        <dbReference type="ARBA" id="ARBA00022475"/>
    </source>
</evidence>
<dbReference type="PANTHER" id="PTHR43124">
    <property type="entry name" value="PURINE EFFLUX PUMP PBUE"/>
    <property type="match status" value="1"/>
</dbReference>
<dbReference type="Pfam" id="PF07690">
    <property type="entry name" value="MFS_1"/>
    <property type="match status" value="1"/>
</dbReference>
<sequence>MFPAAVRKRLDGMHRNRRWNTRSHTQQTGRRGALPPAVFAVAAATLAVVTTEMLPVGLLTSLGTGLGTSDGTAGLTVTLPGLVAALAAPLLPVAVRRADRRLVLCALMVLLAVANALSALAPGFGVLLAARALVGVCIGGVWAVAAGLAGRLVREDGVGRATALVFSGIAVASVAGVPTGTLLGELAGWRWAFAAMGAFSLAVAGLLALLLPPLPARGAVGLGEVAGLLRVPRVRAGLLVVVALVTGHFAAYTYVRPALERVPDIGTGLISVLLLVYGIAGIAGNFLGGAAAARDPRRTLLVISAALGGTVLLTAALGGARAPAAAALLVLWGLAYGGVSVGAQNWLMAAAPTRQEAASALFAGVFNAAIALGALLGGRAADRYGVPGALWLGGALALLGTVAVMTAGRGTAGPGSAEPGPAGGERNEGVERVSP</sequence>
<feature type="transmembrane region" description="Helical" evidence="7">
    <location>
        <begin position="267"/>
        <end position="287"/>
    </location>
</feature>
<feature type="transmembrane region" description="Helical" evidence="7">
    <location>
        <begin position="127"/>
        <end position="149"/>
    </location>
</feature>
<keyword evidence="5 7" id="KW-0472">Membrane</keyword>
<keyword evidence="4 7" id="KW-1133">Transmembrane helix</keyword>
<feature type="transmembrane region" description="Helical" evidence="7">
    <location>
        <begin position="236"/>
        <end position="255"/>
    </location>
</feature>
<feature type="transmembrane region" description="Helical" evidence="7">
    <location>
        <begin position="71"/>
        <end position="95"/>
    </location>
</feature>
<evidence type="ECO:0000259" key="8">
    <source>
        <dbReference type="PROSITE" id="PS50850"/>
    </source>
</evidence>
<dbReference type="Gene3D" id="1.20.1250.20">
    <property type="entry name" value="MFS general substrate transporter like domains"/>
    <property type="match status" value="1"/>
</dbReference>
<evidence type="ECO:0000256" key="4">
    <source>
        <dbReference type="ARBA" id="ARBA00022989"/>
    </source>
</evidence>
<keyword evidence="3 7" id="KW-0812">Transmembrane</keyword>
<gene>
    <name evidence="9" type="ORF">GCM10010346_08730</name>
</gene>
<proteinExistence type="predicted"/>
<feature type="transmembrane region" description="Helical" evidence="7">
    <location>
        <begin position="299"/>
        <end position="318"/>
    </location>
</feature>
<dbReference type="CDD" id="cd17324">
    <property type="entry name" value="MFS_NepI_like"/>
    <property type="match status" value="1"/>
</dbReference>
<evidence type="ECO:0000313" key="10">
    <source>
        <dbReference type="Proteomes" id="UP000599437"/>
    </source>
</evidence>
<keyword evidence="10" id="KW-1185">Reference proteome</keyword>
<dbReference type="InterPro" id="IPR011701">
    <property type="entry name" value="MFS"/>
</dbReference>
<keyword evidence="2" id="KW-1003">Cell membrane</keyword>
<evidence type="ECO:0000256" key="6">
    <source>
        <dbReference type="SAM" id="MobiDB-lite"/>
    </source>
</evidence>
<feature type="transmembrane region" description="Helical" evidence="7">
    <location>
        <begin position="189"/>
        <end position="211"/>
    </location>
</feature>
<reference evidence="10" key="1">
    <citation type="journal article" date="2019" name="Int. J. Syst. Evol. Microbiol.">
        <title>The Global Catalogue of Microorganisms (GCM) 10K type strain sequencing project: providing services to taxonomists for standard genome sequencing and annotation.</title>
        <authorList>
            <consortium name="The Broad Institute Genomics Platform"/>
            <consortium name="The Broad Institute Genome Sequencing Center for Infectious Disease"/>
            <person name="Wu L."/>
            <person name="Ma J."/>
        </authorList>
    </citation>
    <scope>NUCLEOTIDE SEQUENCE [LARGE SCALE GENOMIC DNA]</scope>
    <source>
        <strain evidence="10">JCM 4737</strain>
    </source>
</reference>
<feature type="transmembrane region" description="Helical" evidence="7">
    <location>
        <begin position="389"/>
        <end position="408"/>
    </location>
</feature>
<name>A0ABQ3DEV2_9ACTN</name>
<evidence type="ECO:0000256" key="1">
    <source>
        <dbReference type="ARBA" id="ARBA00004651"/>
    </source>
</evidence>
<protein>
    <submittedName>
        <fullName evidence="9">MFS transporter</fullName>
    </submittedName>
</protein>
<evidence type="ECO:0000256" key="7">
    <source>
        <dbReference type="SAM" id="Phobius"/>
    </source>
</evidence>